<evidence type="ECO:0000313" key="3">
    <source>
        <dbReference type="Proteomes" id="UP001634394"/>
    </source>
</evidence>
<accession>A0ABD3VK20</accession>
<keyword evidence="1" id="KW-0732">Signal</keyword>
<reference evidence="2 3" key="1">
    <citation type="submission" date="2024-11" db="EMBL/GenBank/DDBJ databases">
        <title>Chromosome-level genome assembly of the freshwater bivalve Anodonta woodiana.</title>
        <authorList>
            <person name="Chen X."/>
        </authorList>
    </citation>
    <scope>NUCLEOTIDE SEQUENCE [LARGE SCALE GENOMIC DNA]</scope>
    <source>
        <strain evidence="2">MN2024</strain>
        <tissue evidence="2">Gills</tissue>
    </source>
</reference>
<dbReference type="AlphaFoldDB" id="A0ABD3VK20"/>
<dbReference type="EMBL" id="JBJQND010000011">
    <property type="protein sequence ID" value="KAL3861780.1"/>
    <property type="molecule type" value="Genomic_DNA"/>
</dbReference>
<name>A0ABD3VK20_SINWO</name>
<gene>
    <name evidence="2" type="ORF">ACJMK2_007801</name>
</gene>
<feature type="signal peptide" evidence="1">
    <location>
        <begin position="1"/>
        <end position="20"/>
    </location>
</feature>
<evidence type="ECO:0000256" key="1">
    <source>
        <dbReference type="SAM" id="SignalP"/>
    </source>
</evidence>
<proteinExistence type="predicted"/>
<feature type="chain" id="PRO_5044768300" description="Secreted protein" evidence="1">
    <location>
        <begin position="21"/>
        <end position="115"/>
    </location>
</feature>
<protein>
    <recommendedName>
        <fullName evidence="4">Secreted protein</fullName>
    </recommendedName>
</protein>
<organism evidence="2 3">
    <name type="scientific">Sinanodonta woodiana</name>
    <name type="common">Chinese pond mussel</name>
    <name type="synonym">Anodonta woodiana</name>
    <dbReference type="NCBI Taxonomy" id="1069815"/>
    <lineage>
        <taxon>Eukaryota</taxon>
        <taxon>Metazoa</taxon>
        <taxon>Spiralia</taxon>
        <taxon>Lophotrochozoa</taxon>
        <taxon>Mollusca</taxon>
        <taxon>Bivalvia</taxon>
        <taxon>Autobranchia</taxon>
        <taxon>Heteroconchia</taxon>
        <taxon>Palaeoheterodonta</taxon>
        <taxon>Unionida</taxon>
        <taxon>Unionoidea</taxon>
        <taxon>Unionidae</taxon>
        <taxon>Unioninae</taxon>
        <taxon>Sinanodonta</taxon>
    </lineage>
</organism>
<sequence>MRIATLCCFLIICCAAVVRGQFNAATASISFIDLLRVILQRRAAQRQASPTLQPPQASGVGARASPFSSMMRLMAVQGLLGEAMEQTIALDCLTSGQMFSDMGCMMLTMNGLSAA</sequence>
<evidence type="ECO:0008006" key="4">
    <source>
        <dbReference type="Google" id="ProtNLM"/>
    </source>
</evidence>
<dbReference type="Proteomes" id="UP001634394">
    <property type="component" value="Unassembled WGS sequence"/>
</dbReference>
<comment type="caution">
    <text evidence="2">The sequence shown here is derived from an EMBL/GenBank/DDBJ whole genome shotgun (WGS) entry which is preliminary data.</text>
</comment>
<keyword evidence="3" id="KW-1185">Reference proteome</keyword>
<evidence type="ECO:0000313" key="2">
    <source>
        <dbReference type="EMBL" id="KAL3861780.1"/>
    </source>
</evidence>